<protein>
    <recommendedName>
        <fullName evidence="3 7">Malate dehydrogenase</fullName>
        <ecNumber evidence="3 7">1.1.1.37</ecNumber>
    </recommendedName>
</protein>
<evidence type="ECO:0000313" key="13">
    <source>
        <dbReference type="EMBL" id="OXE51310.1"/>
    </source>
</evidence>
<dbReference type="SUPFAM" id="SSF51735">
    <property type="entry name" value="NAD(P)-binding Rossmann-fold domains"/>
    <property type="match status" value="1"/>
</dbReference>
<dbReference type="GO" id="GO:0006099">
    <property type="term" value="P:tricarboxylic acid cycle"/>
    <property type="evidence" value="ECO:0007669"/>
    <property type="project" value="UniProtKB-UniRule"/>
</dbReference>
<comment type="catalytic activity">
    <reaction evidence="7">
        <text>(S)-malate + NAD(+) = oxaloacetate + NADH + H(+)</text>
        <dbReference type="Rhea" id="RHEA:21432"/>
        <dbReference type="ChEBI" id="CHEBI:15378"/>
        <dbReference type="ChEBI" id="CHEBI:15589"/>
        <dbReference type="ChEBI" id="CHEBI:16452"/>
        <dbReference type="ChEBI" id="CHEBI:57540"/>
        <dbReference type="ChEBI" id="CHEBI:57945"/>
        <dbReference type="EC" id="1.1.1.37"/>
    </reaction>
</comment>
<evidence type="ECO:0000259" key="12">
    <source>
        <dbReference type="Pfam" id="PF02866"/>
    </source>
</evidence>
<dbReference type="AlphaFoldDB" id="A0A227KS24"/>
<name>A0A227KS24_9BURK</name>
<keyword evidence="5 7" id="KW-0560">Oxidoreductase</keyword>
<evidence type="ECO:0000256" key="1">
    <source>
        <dbReference type="ARBA" id="ARBA00003966"/>
    </source>
</evidence>
<feature type="active site" description="Proton acceptor" evidence="7 8">
    <location>
        <position position="189"/>
    </location>
</feature>
<evidence type="ECO:0000259" key="11">
    <source>
        <dbReference type="Pfam" id="PF00056"/>
    </source>
</evidence>
<keyword evidence="4 7" id="KW-0816">Tricarboxylic acid cycle</keyword>
<dbReference type="InterPro" id="IPR015955">
    <property type="entry name" value="Lactate_DH/Glyco_Ohase_4_C"/>
</dbReference>
<dbReference type="CDD" id="cd01338">
    <property type="entry name" value="MDH_chloroplast-like"/>
    <property type="match status" value="1"/>
</dbReference>
<dbReference type="InterPro" id="IPR022383">
    <property type="entry name" value="Lactate/malate_DH_C"/>
</dbReference>
<organism evidence="13 14">
    <name type="scientific">Turicimonas muris</name>
    <dbReference type="NCBI Taxonomy" id="1796652"/>
    <lineage>
        <taxon>Bacteria</taxon>
        <taxon>Pseudomonadati</taxon>
        <taxon>Pseudomonadota</taxon>
        <taxon>Betaproteobacteria</taxon>
        <taxon>Burkholderiales</taxon>
        <taxon>Sutterellaceae</taxon>
        <taxon>Turicimonas</taxon>
    </lineage>
</organism>
<dbReference type="HAMAP" id="MF_01517">
    <property type="entry name" value="Malate_dehydrog_2"/>
    <property type="match status" value="1"/>
</dbReference>
<evidence type="ECO:0000313" key="14">
    <source>
        <dbReference type="Proteomes" id="UP000214610"/>
    </source>
</evidence>
<keyword evidence="6 7" id="KW-0520">NAD</keyword>
<evidence type="ECO:0000256" key="9">
    <source>
        <dbReference type="PIRSR" id="PIRSR000102-2"/>
    </source>
</evidence>
<evidence type="ECO:0000256" key="2">
    <source>
        <dbReference type="ARBA" id="ARBA00009613"/>
    </source>
</evidence>
<dbReference type="FunFam" id="3.90.110.10:FF:000002">
    <property type="entry name" value="Malate dehydrogenase"/>
    <property type="match status" value="1"/>
</dbReference>
<dbReference type="Gene3D" id="3.40.50.720">
    <property type="entry name" value="NAD(P)-binding Rossmann-like Domain"/>
    <property type="match status" value="1"/>
</dbReference>
<evidence type="ECO:0000256" key="3">
    <source>
        <dbReference type="ARBA" id="ARBA00012995"/>
    </source>
</evidence>
<feature type="binding site" evidence="7 10">
    <location>
        <begin position="11"/>
        <end position="17"/>
    </location>
    <ligand>
        <name>NAD(+)</name>
        <dbReference type="ChEBI" id="CHEBI:57540"/>
    </ligand>
</feature>
<feature type="domain" description="Lactate/malate dehydrogenase C-terminal" evidence="12">
    <location>
        <begin position="159"/>
        <end position="318"/>
    </location>
</feature>
<dbReference type="EC" id="1.1.1.37" evidence="3 7"/>
<feature type="binding site" evidence="7 9">
    <location>
        <position position="133"/>
    </location>
    <ligand>
        <name>substrate</name>
    </ligand>
</feature>
<evidence type="ECO:0000256" key="8">
    <source>
        <dbReference type="PIRSR" id="PIRSR000102-1"/>
    </source>
</evidence>
<dbReference type="InterPro" id="IPR001557">
    <property type="entry name" value="L-lactate/malate_DH"/>
</dbReference>
<proteinExistence type="inferred from homology"/>
<dbReference type="FunFam" id="3.40.50.720:FF:000010">
    <property type="entry name" value="Malate dehydrogenase"/>
    <property type="match status" value="1"/>
</dbReference>
<dbReference type="InterPro" id="IPR036291">
    <property type="entry name" value="NAD(P)-bd_dom_sf"/>
</dbReference>
<dbReference type="Gene3D" id="3.90.110.10">
    <property type="entry name" value="Lactate dehydrogenase/glycoside hydrolase, family 4, C-terminal"/>
    <property type="match status" value="1"/>
</dbReference>
<comment type="caution">
    <text evidence="13">The sequence shown here is derived from an EMBL/GenBank/DDBJ whole genome shotgun (WGS) entry which is preliminary data.</text>
</comment>
<reference evidence="14" key="1">
    <citation type="submission" date="2017-05" db="EMBL/GenBank/DDBJ databases">
        <title>Improved OligoMM genomes.</title>
        <authorList>
            <person name="Garzetti D."/>
        </authorList>
    </citation>
    <scope>NUCLEOTIDE SEQUENCE [LARGE SCALE GENOMIC DNA]</scope>
    <source>
        <strain evidence="14">YL45</strain>
    </source>
</reference>
<comment type="function">
    <text evidence="1 7">Catalyzes the reversible oxidation of malate to oxaloacetate.</text>
</comment>
<dbReference type="PANTHER" id="PTHR23382">
    <property type="entry name" value="MALATE DEHYDROGENASE"/>
    <property type="match status" value="1"/>
</dbReference>
<dbReference type="Proteomes" id="UP000214610">
    <property type="component" value="Unassembled WGS sequence"/>
</dbReference>
<evidence type="ECO:0000256" key="7">
    <source>
        <dbReference type="HAMAP-Rule" id="MF_01517"/>
    </source>
</evidence>
<feature type="binding site" evidence="7 9">
    <location>
        <position position="100"/>
    </location>
    <ligand>
        <name>substrate</name>
    </ligand>
</feature>
<accession>A0A227KS24</accession>
<dbReference type="Pfam" id="PF00056">
    <property type="entry name" value="Ldh_1_N"/>
    <property type="match status" value="1"/>
</dbReference>
<dbReference type="GeneID" id="78363515"/>
<dbReference type="GO" id="GO:0030060">
    <property type="term" value="F:L-malate dehydrogenase (NAD+) activity"/>
    <property type="evidence" value="ECO:0007669"/>
    <property type="project" value="UniProtKB-UniRule"/>
</dbReference>
<feature type="binding site" evidence="7 10">
    <location>
        <position position="107"/>
    </location>
    <ligand>
        <name>NAD(+)</name>
        <dbReference type="ChEBI" id="CHEBI:57540"/>
    </ligand>
</feature>
<evidence type="ECO:0000256" key="10">
    <source>
        <dbReference type="PIRSR" id="PIRSR000102-3"/>
    </source>
</evidence>
<sequence length="329" mass="35933">MKKPVKVVVTGAAGQIGYSLLFRIGAGDMLGMDQPVDLCMLERNTESSMKAAKGVKMELDDCAFPLLNSITSTPDLKKAFKDAQIALLVGARPRTKDMNRSDLLNANAQIFIEQGRAINNYADRNIKVLVVGNPANTNAYIARKCAPDINPKNFTAMMRLDHNRSLTQLAQKTGCKVTDIEKFCVWGNHGNTMYPDITNTLIAGKKAEDLIPTDWYLDYFIPTVASRGSAIIEARGHSSAASAANAAIDHIHDWVLGTGDKWQTMAVPSNGEYGIPEGLCFGMPVTCNNGDYEVVKGLELTDFEREHILQNVKALEAERAVVDELIAKA</sequence>
<dbReference type="NCBIfam" id="TIGR01759">
    <property type="entry name" value="MalateDH-SF1"/>
    <property type="match status" value="1"/>
</dbReference>
<gene>
    <name evidence="7" type="primary">mdh</name>
    <name evidence="13" type="ORF">ADH67_03175</name>
</gene>
<feature type="domain" description="Lactate/malate dehydrogenase N-terminal" evidence="11">
    <location>
        <begin position="5"/>
        <end position="154"/>
    </location>
</feature>
<dbReference type="GO" id="GO:0006108">
    <property type="term" value="P:malate metabolic process"/>
    <property type="evidence" value="ECO:0007669"/>
    <property type="project" value="InterPro"/>
</dbReference>
<feature type="binding site" evidence="7 9">
    <location>
        <position position="94"/>
    </location>
    <ligand>
        <name>substrate</name>
    </ligand>
</feature>
<evidence type="ECO:0000256" key="6">
    <source>
        <dbReference type="ARBA" id="ARBA00023027"/>
    </source>
</evidence>
<keyword evidence="14" id="KW-1185">Reference proteome</keyword>
<evidence type="ECO:0000256" key="4">
    <source>
        <dbReference type="ARBA" id="ARBA00022532"/>
    </source>
</evidence>
<feature type="binding site" evidence="7 10">
    <location>
        <begin position="131"/>
        <end position="133"/>
    </location>
    <ligand>
        <name>NAD(+)</name>
        <dbReference type="ChEBI" id="CHEBI:57540"/>
    </ligand>
</feature>
<evidence type="ECO:0000256" key="5">
    <source>
        <dbReference type="ARBA" id="ARBA00023002"/>
    </source>
</evidence>
<dbReference type="SUPFAM" id="SSF56327">
    <property type="entry name" value="LDH C-terminal domain-like"/>
    <property type="match status" value="1"/>
</dbReference>
<dbReference type="NCBIfam" id="NF003916">
    <property type="entry name" value="PRK05442.1"/>
    <property type="match status" value="1"/>
</dbReference>
<dbReference type="InterPro" id="IPR001236">
    <property type="entry name" value="Lactate/malate_DH_N"/>
</dbReference>
<comment type="similarity">
    <text evidence="2 7">Belongs to the LDH/MDH superfamily. MDH type 2 family.</text>
</comment>
<dbReference type="RefSeq" id="WP_066595652.1">
    <property type="nucleotide sequence ID" value="NZ_CAJTBZ010000022.1"/>
</dbReference>
<dbReference type="InterPro" id="IPR010945">
    <property type="entry name" value="Malate_DH_type2"/>
</dbReference>
<dbReference type="PIRSF" id="PIRSF000102">
    <property type="entry name" value="Lac_mal_DH"/>
    <property type="match status" value="1"/>
</dbReference>
<dbReference type="EMBL" id="NHMP01000001">
    <property type="protein sequence ID" value="OXE51310.1"/>
    <property type="molecule type" value="Genomic_DNA"/>
</dbReference>
<dbReference type="Pfam" id="PF02866">
    <property type="entry name" value="Ldh_1_C"/>
    <property type="match status" value="1"/>
</dbReference>
<feature type="binding site" evidence="7">
    <location>
        <position position="114"/>
    </location>
    <ligand>
        <name>NAD(+)</name>
        <dbReference type="ChEBI" id="CHEBI:57540"/>
    </ligand>
</feature>
<feature type="binding site" evidence="7 9">
    <location>
        <position position="164"/>
    </location>
    <ligand>
        <name>substrate</name>
    </ligand>
</feature>